<dbReference type="SUPFAM" id="SSF89155">
    <property type="entry name" value="TorD-like"/>
    <property type="match status" value="1"/>
</dbReference>
<dbReference type="InterPro" id="IPR036411">
    <property type="entry name" value="TorD-like_sf"/>
</dbReference>
<comment type="caution">
    <text evidence="2">The sequence shown here is derived from an EMBL/GenBank/DDBJ whole genome shotgun (WGS) entry which is preliminary data.</text>
</comment>
<dbReference type="PANTHER" id="PTHR34227">
    <property type="entry name" value="CHAPERONE PROTEIN YCDY"/>
    <property type="match status" value="1"/>
</dbReference>
<dbReference type="PIRSF" id="PIRSF004690">
    <property type="entry name" value="DmsD"/>
    <property type="match status" value="1"/>
</dbReference>
<name>A0ABT1N3M2_9GAMM</name>
<keyword evidence="1" id="KW-0143">Chaperone</keyword>
<sequence>MLEKNSQTFIGLSLVSRFLYRSLHQAPTQEFLNSIYDDKIVNDWPVEVTNSTLSDGISLITSKAQLTDINADFANLFVGPNTLGAAPWASVYLNEEQTTFGIQTLDIRFFYAQFGVEVDTGEREPDDHIGLIFSFIAHLCECIAEQLESDETLEVIPLTTFLSEHVLTWAPRMLQLMSKNAETEFYQGIALIAEGTLRQLAQLAQAKYLIVPLYR</sequence>
<protein>
    <submittedName>
        <fullName evidence="2">Molecular chaperone TorD family protein</fullName>
    </submittedName>
</protein>
<dbReference type="Pfam" id="PF02613">
    <property type="entry name" value="Nitrate_red_del"/>
    <property type="match status" value="1"/>
</dbReference>
<dbReference type="PANTHER" id="PTHR34227:SF13">
    <property type="entry name" value="TAT PROOFREADING CHAPERONE DMSD-RELATED"/>
    <property type="match status" value="1"/>
</dbReference>
<dbReference type="InterPro" id="IPR050289">
    <property type="entry name" value="TorD/DmsD_chaperones"/>
</dbReference>
<dbReference type="Proteomes" id="UP001524460">
    <property type="component" value="Unassembled WGS sequence"/>
</dbReference>
<reference evidence="2 3" key="1">
    <citation type="submission" date="2022-07" db="EMBL/GenBank/DDBJ databases">
        <title>Photobacterium pectinilyticum sp. nov., a marine bacterium isolated from surface seawater of Qingdao offshore.</title>
        <authorList>
            <person name="Wang X."/>
        </authorList>
    </citation>
    <scope>NUCLEOTIDE SEQUENCE [LARGE SCALE GENOMIC DNA]</scope>
    <source>
        <strain evidence="2 3">ZSDE20</strain>
    </source>
</reference>
<evidence type="ECO:0000313" key="3">
    <source>
        <dbReference type="Proteomes" id="UP001524460"/>
    </source>
</evidence>
<evidence type="ECO:0000313" key="2">
    <source>
        <dbReference type="EMBL" id="MCQ1059332.1"/>
    </source>
</evidence>
<dbReference type="EMBL" id="JANEYT010000034">
    <property type="protein sequence ID" value="MCQ1059332.1"/>
    <property type="molecule type" value="Genomic_DNA"/>
</dbReference>
<proteinExistence type="predicted"/>
<accession>A0ABT1N3M2</accession>
<dbReference type="Gene3D" id="1.10.3480.10">
    <property type="entry name" value="TorD-like"/>
    <property type="match status" value="1"/>
</dbReference>
<keyword evidence="3" id="KW-1185">Reference proteome</keyword>
<gene>
    <name evidence="2" type="ORF">NHN17_14870</name>
</gene>
<organism evidence="2 3">
    <name type="scientific">Photobacterium pectinilyticum</name>
    <dbReference type="NCBI Taxonomy" id="2906793"/>
    <lineage>
        <taxon>Bacteria</taxon>
        <taxon>Pseudomonadati</taxon>
        <taxon>Pseudomonadota</taxon>
        <taxon>Gammaproteobacteria</taxon>
        <taxon>Vibrionales</taxon>
        <taxon>Vibrionaceae</taxon>
        <taxon>Photobacterium</taxon>
    </lineage>
</organism>
<evidence type="ECO:0000256" key="1">
    <source>
        <dbReference type="ARBA" id="ARBA00023186"/>
    </source>
</evidence>
<dbReference type="RefSeq" id="WP_255043369.1">
    <property type="nucleotide sequence ID" value="NZ_JANEYT010000034.1"/>
</dbReference>
<dbReference type="InterPro" id="IPR020945">
    <property type="entry name" value="DMSO/NO3_reduct_chaperone"/>
</dbReference>
<dbReference type="InterPro" id="IPR026269">
    <property type="entry name" value="DmsD-type"/>
</dbReference>